<evidence type="ECO:0000313" key="2">
    <source>
        <dbReference type="Proteomes" id="UP000008898"/>
    </source>
</evidence>
<protein>
    <submittedName>
        <fullName evidence="1">Uncharacterized protein</fullName>
    </submittedName>
</protein>
<dbReference type="HOGENOM" id="CLU_2083978_0_0_10"/>
<dbReference type="EMBL" id="FP476056">
    <property type="protein sequence ID" value="CAZ97427.1"/>
    <property type="molecule type" value="Genomic_DNA"/>
</dbReference>
<keyword evidence="2" id="KW-1185">Reference proteome</keyword>
<dbReference type="OrthoDB" id="1446671at2"/>
<dbReference type="STRING" id="63186.ZOBELLIA_3289"/>
<reference evidence="2" key="1">
    <citation type="submission" date="2009-07" db="EMBL/GenBank/DDBJ databases">
        <title>Complete genome sequence of Zobellia galactanivorans Dsij.</title>
        <authorList>
            <consortium name="Genoscope - CEA"/>
        </authorList>
    </citation>
    <scope>NUCLEOTIDE SEQUENCE [LARGE SCALE GENOMIC DNA]</scope>
    <source>
        <strain evidence="2">DSM 12802 / CCUG 47099 / CIP 106680 / NCIMB 13871 / Dsij</strain>
    </source>
</reference>
<organism evidence="1 2">
    <name type="scientific">Zobellia galactanivorans (strain DSM 12802 / CCUG 47099 / CIP 106680 / NCIMB 13871 / Dsij)</name>
    <dbReference type="NCBI Taxonomy" id="63186"/>
    <lineage>
        <taxon>Bacteria</taxon>
        <taxon>Pseudomonadati</taxon>
        <taxon>Bacteroidota</taxon>
        <taxon>Flavobacteriia</taxon>
        <taxon>Flavobacteriales</taxon>
        <taxon>Flavobacteriaceae</taxon>
        <taxon>Zobellia</taxon>
    </lineage>
</organism>
<dbReference type="Proteomes" id="UP000008898">
    <property type="component" value="Chromosome"/>
</dbReference>
<evidence type="ECO:0000313" key="1">
    <source>
        <dbReference type="EMBL" id="CAZ97427.1"/>
    </source>
</evidence>
<accession>G0L0I8</accession>
<reference evidence="1 2" key="2">
    <citation type="journal article" date="2012" name="Environ. Microbiol.">
        <title>Characterization of the first alginolytic operons in a marine bacterium: from their emergence in marine Flavobacteriia to their independent transfers to marine Proteobacteria and human gut Bacteroides.</title>
        <authorList>
            <person name="Thomas F."/>
            <person name="Barbeyron T."/>
            <person name="Tonon T."/>
            <person name="Genicot S."/>
            <person name="Czjzek M."/>
            <person name="Michel G."/>
        </authorList>
    </citation>
    <scope>NUCLEOTIDE SEQUENCE [LARGE SCALE GENOMIC DNA]</scope>
    <source>
        <strain evidence="2">DSM 12802 / CCUG 47099 / CIP 106680 / NCIMB 13871 / Dsij</strain>
    </source>
</reference>
<dbReference type="RefSeq" id="WP_013994620.1">
    <property type="nucleotide sequence ID" value="NC_015844.1"/>
</dbReference>
<proteinExistence type="predicted"/>
<gene>
    <name evidence="1" type="ordered locus">zobellia_3289</name>
</gene>
<name>G0L0I8_ZOBGA</name>
<dbReference type="KEGG" id="zga:ZOBELLIA_3289"/>
<dbReference type="AlphaFoldDB" id="G0L0I8"/>
<sequence>MKLKEFEEKSKIIRKEIFDESLLKQPSIYSLKRVGNQLLDIVKTMKSENSEMIPTLQSLKMDLDIYLDDLGGELQHDYDKNNKRYKGKWSNESRKISGFISRLKHTFWKKKRNKNVW</sequence>